<dbReference type="Proteomes" id="UP000504714">
    <property type="component" value="Unassembled WGS sequence"/>
</dbReference>
<organism evidence="2 3">
    <name type="scientific">Candidatus Regiella insecticola</name>
    <dbReference type="NCBI Taxonomy" id="138073"/>
    <lineage>
        <taxon>Bacteria</taxon>
        <taxon>Pseudomonadati</taxon>
        <taxon>Pseudomonadota</taxon>
        <taxon>Gammaproteobacteria</taxon>
        <taxon>Enterobacterales</taxon>
        <taxon>Enterobacteriaceae</taxon>
        <taxon>aphid secondary symbionts</taxon>
        <taxon>Candidatus Regiella</taxon>
    </lineage>
</organism>
<dbReference type="AlphaFoldDB" id="A0A6L2ZK85"/>
<proteinExistence type="predicted"/>
<name>A0A6L2ZK85_9ENTR</name>
<reference evidence="2 3" key="1">
    <citation type="submission" date="2020-06" db="EMBL/GenBank/DDBJ databases">
        <title>The genome sequence of Candidatus Regiella insecticola strain Tut.</title>
        <authorList>
            <person name="Nikoh N."/>
            <person name="Tsuchida T."/>
            <person name="Koga R."/>
            <person name="Oshima K."/>
            <person name="Hattori M."/>
            <person name="Fukatsu T."/>
        </authorList>
    </citation>
    <scope>NUCLEOTIDE SEQUENCE [LARGE SCALE GENOMIC DNA]</scope>
    <source>
        <strain evidence="2 3">Tut</strain>
    </source>
</reference>
<evidence type="ECO:0000256" key="1">
    <source>
        <dbReference type="SAM" id="MobiDB-lite"/>
    </source>
</evidence>
<accession>A0A6L2ZK85</accession>
<evidence type="ECO:0000313" key="2">
    <source>
        <dbReference type="EMBL" id="GFN45176.1"/>
    </source>
</evidence>
<feature type="region of interest" description="Disordered" evidence="1">
    <location>
        <begin position="1"/>
        <end position="38"/>
    </location>
</feature>
<gene>
    <name evidence="2" type="ORF">RINTU1_01920</name>
</gene>
<protein>
    <submittedName>
        <fullName evidence="2">Uncharacterized protein</fullName>
    </submittedName>
</protein>
<feature type="compositionally biased region" description="Basic and acidic residues" evidence="1">
    <location>
        <begin position="11"/>
        <end position="21"/>
    </location>
</feature>
<evidence type="ECO:0000313" key="3">
    <source>
        <dbReference type="Proteomes" id="UP000504714"/>
    </source>
</evidence>
<comment type="caution">
    <text evidence="2">The sequence shown here is derived from an EMBL/GenBank/DDBJ whole genome shotgun (WGS) entry which is preliminary data.</text>
</comment>
<dbReference type="EMBL" id="BLXO01000001">
    <property type="protein sequence ID" value="GFN45176.1"/>
    <property type="molecule type" value="Genomic_DNA"/>
</dbReference>
<sequence>MPLGGQGERPMSVDKLRDSGKHPQPTGFKGEGYIATSF</sequence>